<dbReference type="GO" id="GO:0016758">
    <property type="term" value="F:hexosyltransferase activity"/>
    <property type="evidence" value="ECO:0007669"/>
    <property type="project" value="UniProtKB-ARBA"/>
</dbReference>
<reference evidence="2" key="1">
    <citation type="journal article" date="2020" name="Nature">
        <title>Giant virus diversity and host interactions through global metagenomics.</title>
        <authorList>
            <person name="Schulz F."/>
            <person name="Roux S."/>
            <person name="Paez-Espino D."/>
            <person name="Jungbluth S."/>
            <person name="Walsh D.A."/>
            <person name="Denef V.J."/>
            <person name="McMahon K.D."/>
            <person name="Konstantinidis K.T."/>
            <person name="Eloe-Fadrosh E.A."/>
            <person name="Kyrpides N.C."/>
            <person name="Woyke T."/>
        </authorList>
    </citation>
    <scope>NUCLEOTIDE SEQUENCE</scope>
    <source>
        <strain evidence="2">GVMAG-M-3300023184-86</strain>
    </source>
</reference>
<sequence length="224" mass="26091">MKIGVAIPCYYGHIQRLYDLLDSIEKQTILPNKVVVNSSSTSSFVYNKDYSFPLEVIVTEDKQNASKNRNIAASKLNDMDYITFIDADDIMHPQRIEFILKVFQKYDSDIILHNYFESSKGNIETFFKNFEEIKIRTHTLIQGWTGCITHINGYSDNIDKIHHGQVTVKRSIFEQVKFPEEREFETKEDCVFCYRVFSLPNIKHAYIQNELSYYKPSNTGGIAQ</sequence>
<dbReference type="AlphaFoldDB" id="A0A6C0IGJ9"/>
<name>A0A6C0IGJ9_9ZZZZ</name>
<dbReference type="InterPro" id="IPR001173">
    <property type="entry name" value="Glyco_trans_2-like"/>
</dbReference>
<dbReference type="Gene3D" id="3.90.550.10">
    <property type="entry name" value="Spore Coat Polysaccharide Biosynthesis Protein SpsA, Chain A"/>
    <property type="match status" value="1"/>
</dbReference>
<protein>
    <recommendedName>
        <fullName evidence="1">Glycosyltransferase 2-like domain-containing protein</fullName>
    </recommendedName>
</protein>
<dbReference type="InterPro" id="IPR029044">
    <property type="entry name" value="Nucleotide-diphossugar_trans"/>
</dbReference>
<dbReference type="PANTHER" id="PTHR22916">
    <property type="entry name" value="GLYCOSYLTRANSFERASE"/>
    <property type="match status" value="1"/>
</dbReference>
<feature type="domain" description="Glycosyltransferase 2-like" evidence="1">
    <location>
        <begin position="5"/>
        <end position="151"/>
    </location>
</feature>
<dbReference type="PANTHER" id="PTHR22916:SF3">
    <property type="entry name" value="UDP-GLCNAC:BETAGAL BETA-1,3-N-ACETYLGLUCOSAMINYLTRANSFERASE-LIKE PROTEIN 1"/>
    <property type="match status" value="1"/>
</dbReference>
<proteinExistence type="predicted"/>
<evidence type="ECO:0000259" key="1">
    <source>
        <dbReference type="Pfam" id="PF00535"/>
    </source>
</evidence>
<dbReference type="Pfam" id="PF00535">
    <property type="entry name" value="Glycos_transf_2"/>
    <property type="match status" value="1"/>
</dbReference>
<dbReference type="EMBL" id="MN740169">
    <property type="protein sequence ID" value="QHT91780.1"/>
    <property type="molecule type" value="Genomic_DNA"/>
</dbReference>
<dbReference type="CDD" id="cd00761">
    <property type="entry name" value="Glyco_tranf_GTA_type"/>
    <property type="match status" value="1"/>
</dbReference>
<organism evidence="2">
    <name type="scientific">viral metagenome</name>
    <dbReference type="NCBI Taxonomy" id="1070528"/>
    <lineage>
        <taxon>unclassified sequences</taxon>
        <taxon>metagenomes</taxon>
        <taxon>organismal metagenomes</taxon>
    </lineage>
</organism>
<accession>A0A6C0IGJ9</accession>
<evidence type="ECO:0000313" key="2">
    <source>
        <dbReference type="EMBL" id="QHT91780.1"/>
    </source>
</evidence>
<dbReference type="SUPFAM" id="SSF53448">
    <property type="entry name" value="Nucleotide-diphospho-sugar transferases"/>
    <property type="match status" value="1"/>
</dbReference>